<evidence type="ECO:0000313" key="1">
    <source>
        <dbReference type="EMBL" id="QIV96098.1"/>
    </source>
</evidence>
<sequence>MKRLGYTINEDGMCYGVAFMAIQAIIRNDINTYVNRLRFINGYEDKLRNYKVINLNPLPEHHDLDTIYINPSNKKYSFHYNKEGTLELITGKLPAEIANETNSISPPLIIPSKEGLKKLKEFFAIELLVRDINKAEIIRRANKDKLQPQQSLIAIDKLLSIKPWLEGIAIYFGLESPQNLSTEEEAVWNKNFNTWDGDNKPFTHQGYNRGRELFKRPKHSQENRPNLRRTISNIGNRGSIQENKVLKRSNSTTYFNLTLFGEQEKERQKDNSIYLLKKHLGLYTKNNTWDLIKNLLINEKPTACLLSRASHVIAIGGSNEMGYHLIDHDRYKRLAFSDVHSQNGGNILESLFRETISDANQEYAISILVFGVEQSGDNLVVPEEGFDEPKRDYWKNLLPIPKSDNAGLLYLALGNGHASAVTAYINSINGISLDKKIELLAAKNKNGTPGLFMALQEGHALAVTAYTNAINGISGINTAKKIELLAAKNKDKSPGLYVALQEGHTSAVIAYINAINSISGINTAKKIELLAAKNKDGFPGLYVALLEGHTLAVTAYINAINSINDISIYKKIEELLAAKNKDGFPGLYVALLEGHTLAVTAYINAINSINDISIYKKIELLAAKNKNGPPGLFMALMRGDNNDEVILEYFKINNDQLANFIVQTCSKEGCLEGFIGLLNDFKNKNKITIGDYLPLLQRIEKLILSRRNTSANTYCNIF</sequence>
<keyword evidence="2" id="KW-1185">Reference proteome</keyword>
<dbReference type="KEGG" id="aii:E4K63_04350"/>
<dbReference type="Proteomes" id="UP000502004">
    <property type="component" value="Chromosome"/>
</dbReference>
<accession>A0AAE6YI01</accession>
<protein>
    <recommendedName>
        <fullName evidence="3">Ankyrin repeat protein</fullName>
    </recommendedName>
</protein>
<dbReference type="EMBL" id="CP038241">
    <property type="protein sequence ID" value="QIV96098.1"/>
    <property type="molecule type" value="Genomic_DNA"/>
</dbReference>
<organism evidence="1 2">
    <name type="scientific">Allofrancisella inopinata</name>
    <dbReference type="NCBI Taxonomy" id="1085647"/>
    <lineage>
        <taxon>Bacteria</taxon>
        <taxon>Pseudomonadati</taxon>
        <taxon>Pseudomonadota</taxon>
        <taxon>Gammaproteobacteria</taxon>
        <taxon>Thiotrichales</taxon>
        <taxon>Francisellaceae</taxon>
        <taxon>Allofrancisella</taxon>
    </lineage>
</organism>
<reference evidence="1 2" key="1">
    <citation type="submission" date="2019-03" db="EMBL/GenBank/DDBJ databases">
        <title>Complete Genome Sequence of Allofrancisella inopinata Strain SYSU YG23 Isolated from Water-Cooling Systems in China.</title>
        <authorList>
            <person name="Ohrman C."/>
            <person name="Uneklint I."/>
            <person name="Sjodin A."/>
        </authorList>
    </citation>
    <scope>NUCLEOTIDE SEQUENCE [LARGE SCALE GENOMIC DNA]</scope>
    <source>
        <strain evidence="1 2">SYSU YG23</strain>
    </source>
</reference>
<dbReference type="AlphaFoldDB" id="A0AAE6YI01"/>
<proteinExistence type="predicted"/>
<dbReference type="Gene3D" id="1.25.40.20">
    <property type="entry name" value="Ankyrin repeat-containing domain"/>
    <property type="match status" value="1"/>
</dbReference>
<dbReference type="RefSeq" id="WP_179965689.1">
    <property type="nucleotide sequence ID" value="NZ_CP038241.1"/>
</dbReference>
<evidence type="ECO:0000313" key="2">
    <source>
        <dbReference type="Proteomes" id="UP000502004"/>
    </source>
</evidence>
<dbReference type="InterPro" id="IPR036770">
    <property type="entry name" value="Ankyrin_rpt-contain_sf"/>
</dbReference>
<gene>
    <name evidence="1" type="ORF">E4K63_04350</name>
</gene>
<name>A0AAE6YI01_9GAMM</name>
<evidence type="ECO:0008006" key="3">
    <source>
        <dbReference type="Google" id="ProtNLM"/>
    </source>
</evidence>